<protein>
    <submittedName>
        <fullName evidence="1">Uncharacterized protein</fullName>
    </submittedName>
</protein>
<reference evidence="1 2" key="1">
    <citation type="submission" date="2019-06" db="EMBL/GenBank/DDBJ databases">
        <title>Draft genome sequence of the filamentous fungus Phialemoniopsis curvata isolated from diesel fuel.</title>
        <authorList>
            <person name="Varaljay V.A."/>
            <person name="Lyon W.J."/>
            <person name="Crouch A.L."/>
            <person name="Drake C.E."/>
            <person name="Hollomon J.M."/>
            <person name="Nadeau L.J."/>
            <person name="Nunn H.S."/>
            <person name="Stevenson B.S."/>
            <person name="Bojanowski C.L."/>
            <person name="Crookes-Goodson W.J."/>
        </authorList>
    </citation>
    <scope>NUCLEOTIDE SEQUENCE [LARGE SCALE GENOMIC DNA]</scope>
    <source>
        <strain evidence="1 2">D216</strain>
    </source>
</reference>
<dbReference type="InParanoid" id="A0A507AV14"/>
<evidence type="ECO:0000313" key="2">
    <source>
        <dbReference type="Proteomes" id="UP000319257"/>
    </source>
</evidence>
<accession>A0A507AV14</accession>
<dbReference type="GeneID" id="41977717"/>
<dbReference type="AlphaFoldDB" id="A0A507AV14"/>
<evidence type="ECO:0000313" key="1">
    <source>
        <dbReference type="EMBL" id="TPX08070.1"/>
    </source>
</evidence>
<dbReference type="RefSeq" id="XP_030989781.1">
    <property type="nucleotide sequence ID" value="XM_031132869.1"/>
</dbReference>
<organism evidence="1 2">
    <name type="scientific">Thyridium curvatum</name>
    <dbReference type="NCBI Taxonomy" id="1093900"/>
    <lineage>
        <taxon>Eukaryota</taxon>
        <taxon>Fungi</taxon>
        <taxon>Dikarya</taxon>
        <taxon>Ascomycota</taxon>
        <taxon>Pezizomycotina</taxon>
        <taxon>Sordariomycetes</taxon>
        <taxon>Sordariomycetidae</taxon>
        <taxon>Thyridiales</taxon>
        <taxon>Thyridiaceae</taxon>
        <taxon>Thyridium</taxon>
    </lineage>
</organism>
<dbReference type="EMBL" id="SKBQ01000081">
    <property type="protein sequence ID" value="TPX08070.1"/>
    <property type="molecule type" value="Genomic_DNA"/>
</dbReference>
<keyword evidence="2" id="KW-1185">Reference proteome</keyword>
<sequence length="133" mass="14609">MTLVIRAANVAGGARLQIVIYDPNLHDAPTRNALVAHGDPLVECYRKLLSMITDWVRETAAFPPVLEGWYGGRMQGVKLEEVGLDAVGLAALWINKLVSGGALPPMAEDTMTADEERLLWEEKGFVPIERLLN</sequence>
<name>A0A507AV14_9PEZI</name>
<comment type="caution">
    <text evidence="1">The sequence shown here is derived from an EMBL/GenBank/DDBJ whole genome shotgun (WGS) entry which is preliminary data.</text>
</comment>
<dbReference type="Proteomes" id="UP000319257">
    <property type="component" value="Unassembled WGS sequence"/>
</dbReference>
<gene>
    <name evidence="1" type="ORF">E0L32_010270</name>
</gene>
<proteinExistence type="predicted"/>